<evidence type="ECO:0000313" key="8">
    <source>
        <dbReference type="Proteomes" id="UP000011555"/>
    </source>
</evidence>
<dbReference type="EMBL" id="AOLZ01000013">
    <property type="protein sequence ID" value="EMA37061.1"/>
    <property type="molecule type" value="Genomic_DNA"/>
</dbReference>
<dbReference type="Pfam" id="PF08669">
    <property type="entry name" value="GCV_T_C"/>
    <property type="match status" value="1"/>
</dbReference>
<dbReference type="EMBL" id="CP019285">
    <property type="protein sequence ID" value="APW97557.1"/>
    <property type="molecule type" value="Genomic_DNA"/>
</dbReference>
<dbReference type="SUPFAM" id="SSF101790">
    <property type="entry name" value="Aminomethyltransferase beta-barrel domain"/>
    <property type="match status" value="1"/>
</dbReference>
<dbReference type="InterPro" id="IPR027266">
    <property type="entry name" value="TrmE/GcvT-like"/>
</dbReference>
<dbReference type="InterPro" id="IPR006222">
    <property type="entry name" value="GCVT_N"/>
</dbReference>
<keyword evidence="1" id="KW-0809">Transit peptide</keyword>
<dbReference type="InterPro" id="IPR013977">
    <property type="entry name" value="GcvT_C"/>
</dbReference>
<name>M0LUE9_NATLA</name>
<dbReference type="GeneID" id="30920880"/>
<gene>
    <name evidence="7" type="ORF">C445_02436</name>
    <name evidence="6" type="ORF">CHINAEXTREME_07110</name>
</gene>
<feature type="domain" description="GCVT N-terminal" evidence="4">
    <location>
        <begin position="6"/>
        <end position="253"/>
    </location>
</feature>
<dbReference type="SUPFAM" id="SSF103025">
    <property type="entry name" value="Folate-binding domain"/>
    <property type="match status" value="1"/>
</dbReference>
<dbReference type="Gene3D" id="3.30.1360.120">
    <property type="entry name" value="Probable tRNA modification gtpase trme, domain 1"/>
    <property type="match status" value="1"/>
</dbReference>
<reference evidence="7 8" key="2">
    <citation type="journal article" date="2014" name="PLoS Genet.">
        <title>Phylogenetically driven sequencing of extremely halophilic archaea reveals strategies for static and dynamic osmo-response.</title>
        <authorList>
            <person name="Becker E.A."/>
            <person name="Seitzer P.M."/>
            <person name="Tritt A."/>
            <person name="Larsen D."/>
            <person name="Krusor M."/>
            <person name="Yao A.I."/>
            <person name="Wu D."/>
            <person name="Madern D."/>
            <person name="Eisen J.A."/>
            <person name="Darling A.E."/>
            <person name="Facciotti M.T."/>
        </authorList>
    </citation>
    <scope>NUCLEOTIDE SEQUENCE [LARGE SCALE GENOMIC DNA]</scope>
    <source>
        <strain evidence="7 8">AJ5</strain>
    </source>
</reference>
<dbReference type="InterPro" id="IPR017703">
    <property type="entry name" value="YgfZ/GCV_T_CS"/>
</dbReference>
<dbReference type="PANTHER" id="PTHR43757:SF2">
    <property type="entry name" value="AMINOMETHYLTRANSFERASE, MITOCHONDRIAL"/>
    <property type="match status" value="1"/>
</dbReference>
<protein>
    <submittedName>
        <fullName evidence="7">Folate-binding protein YgfZ</fullName>
    </submittedName>
    <submittedName>
        <fullName evidence="6">Glycine cleavage system protein T</fullName>
    </submittedName>
</protein>
<organism evidence="7 8">
    <name type="scientific">Natronobacterium lacisalsi AJ5</name>
    <dbReference type="NCBI Taxonomy" id="358396"/>
    <lineage>
        <taxon>Archaea</taxon>
        <taxon>Methanobacteriati</taxon>
        <taxon>Methanobacteriota</taxon>
        <taxon>Stenosarchaea group</taxon>
        <taxon>Halobacteria</taxon>
        <taxon>Halobacteriales</taxon>
        <taxon>Natrialbaceae</taxon>
        <taxon>Natronobacterium</taxon>
    </lineage>
</organism>
<feature type="region of interest" description="Disordered" evidence="3">
    <location>
        <begin position="352"/>
        <end position="371"/>
    </location>
</feature>
<sequence>MSVIESIHEDHGATFGERGDRTVVEHFGRPERTHRAVRNGVGLIEMVSGVVVVEGDDRLEYVDNVVSNRVPDEDGQGCYALVLDPQGGIEVELYVYNAGERLLLFVPPQKAEPLAEEWSEKIFIQDVEIRVATDDYAIFGIHGPQATEKVASVLNGAASPEDRLSFVRGSMGDSGVTVVRTDALAGEEGYEVICAAADAESVYDVLLNQGLNAAPFGYRTWDSLCLEAGTPLFDTELEGEIPNVLGLRNALDFEKGCYVGQEVVSRVENRGQPSRQLIGLTIAGESEAEAAEGPVPESGAAVFDGDASVGEVTRAGESPLLEEPIALAVVDYGLESDDLTVRVGGEEVPATRTELPFYEGSDRSGRLPTYE</sequence>
<dbReference type="InterPro" id="IPR029043">
    <property type="entry name" value="GcvT/YgfZ_C"/>
</dbReference>
<dbReference type="Proteomes" id="UP000011555">
    <property type="component" value="Unassembled WGS sequence"/>
</dbReference>
<dbReference type="eggNOG" id="arCOG00757">
    <property type="taxonomic scope" value="Archaea"/>
</dbReference>
<keyword evidence="8" id="KW-1185">Reference proteome</keyword>
<dbReference type="PATRIC" id="fig|358396.7.peg.495"/>
<evidence type="ECO:0000313" key="9">
    <source>
        <dbReference type="Proteomes" id="UP000186547"/>
    </source>
</evidence>
<evidence type="ECO:0000313" key="7">
    <source>
        <dbReference type="EMBL" id="EMA37061.1"/>
    </source>
</evidence>
<evidence type="ECO:0000256" key="1">
    <source>
        <dbReference type="ARBA" id="ARBA00022946"/>
    </source>
</evidence>
<feature type="domain" description="Aminomethyltransferase C-terminal" evidence="5">
    <location>
        <begin position="275"/>
        <end position="358"/>
    </location>
</feature>
<dbReference type="PANTHER" id="PTHR43757">
    <property type="entry name" value="AMINOMETHYLTRANSFERASE"/>
    <property type="match status" value="1"/>
</dbReference>
<dbReference type="PIRSF" id="PIRSF006487">
    <property type="entry name" value="GcvT"/>
    <property type="match status" value="1"/>
</dbReference>
<reference evidence="6" key="3">
    <citation type="submission" date="2017-01" db="EMBL/GenBank/DDBJ databases">
        <authorList>
            <person name="Mah S.A."/>
            <person name="Swanson W.J."/>
            <person name="Moy G.W."/>
            <person name="Vacquier V.D."/>
        </authorList>
    </citation>
    <scope>NUCLEOTIDE SEQUENCE</scope>
    <source>
        <strain evidence="6">AJ5</strain>
    </source>
</reference>
<proteinExistence type="predicted"/>
<dbReference type="KEGG" id="hlc:CHINAEXTREME07110"/>
<dbReference type="STRING" id="358396.CHINAEXTREME_07110"/>
<dbReference type="Proteomes" id="UP000186547">
    <property type="component" value="Chromosome"/>
</dbReference>
<reference evidence="6 9" key="1">
    <citation type="journal article" date="2011" name="J. Bacteriol.">
        <title>Genome sequence of Halobiforma lacisalsi AJ5, an extremely halophilic archaeon which harbors a bop gene.</title>
        <authorList>
            <person name="Jiang X."/>
            <person name="Wang S."/>
            <person name="Cheng H."/>
            <person name="Huo Y."/>
            <person name="Zhang X."/>
            <person name="Zhu X."/>
            <person name="Han X."/>
            <person name="Ni P."/>
            <person name="Wu M."/>
        </authorList>
    </citation>
    <scope>NUCLEOTIDE SEQUENCE [LARGE SCALE GENOMIC DNA]</scope>
    <source>
        <strain evidence="6 9">AJ5</strain>
    </source>
</reference>
<dbReference type="RefSeq" id="WP_007140241.1">
    <property type="nucleotide sequence ID" value="NZ_AOLZ01000013.1"/>
</dbReference>
<dbReference type="NCBIfam" id="TIGR03317">
    <property type="entry name" value="ygfZ_signature"/>
    <property type="match status" value="1"/>
</dbReference>
<evidence type="ECO:0000259" key="4">
    <source>
        <dbReference type="Pfam" id="PF01571"/>
    </source>
</evidence>
<dbReference type="InterPro" id="IPR028896">
    <property type="entry name" value="GcvT/YgfZ/DmdA"/>
</dbReference>
<feature type="binding site" evidence="2">
    <location>
        <position position="191"/>
    </location>
    <ligand>
        <name>substrate</name>
    </ligand>
</feature>
<evidence type="ECO:0000256" key="2">
    <source>
        <dbReference type="PIRSR" id="PIRSR006487-1"/>
    </source>
</evidence>
<evidence type="ECO:0000313" key="6">
    <source>
        <dbReference type="EMBL" id="APW97557.1"/>
    </source>
</evidence>
<dbReference type="Pfam" id="PF01571">
    <property type="entry name" value="GCV_T"/>
    <property type="match status" value="1"/>
</dbReference>
<accession>M0LUE9</accession>
<evidence type="ECO:0000256" key="3">
    <source>
        <dbReference type="SAM" id="MobiDB-lite"/>
    </source>
</evidence>
<evidence type="ECO:0000259" key="5">
    <source>
        <dbReference type="Pfam" id="PF08669"/>
    </source>
</evidence>
<dbReference type="AlphaFoldDB" id="M0LUE9"/>